<evidence type="ECO:0000256" key="7">
    <source>
        <dbReference type="ARBA" id="ARBA00023004"/>
    </source>
</evidence>
<gene>
    <name evidence="12" type="ORF">LSH36_39g01028</name>
</gene>
<evidence type="ECO:0000313" key="13">
    <source>
        <dbReference type="Proteomes" id="UP001208570"/>
    </source>
</evidence>
<evidence type="ECO:0000256" key="2">
    <source>
        <dbReference type="ARBA" id="ARBA00005877"/>
    </source>
</evidence>
<protein>
    <recommendedName>
        <fullName evidence="3 9">4-hydroxyphenylpyruvate dioxygenase</fullName>
    </recommendedName>
</protein>
<dbReference type="InterPro" id="IPR029068">
    <property type="entry name" value="Glyas_Bleomycin-R_OHBP_Dase"/>
</dbReference>
<dbReference type="PIRSF" id="PIRSF009283">
    <property type="entry name" value="HPP_dOase"/>
    <property type="match status" value="1"/>
</dbReference>
<dbReference type="GO" id="GO:0003868">
    <property type="term" value="F:4-hydroxyphenylpyruvate dioxygenase activity"/>
    <property type="evidence" value="ECO:0007669"/>
    <property type="project" value="InterPro"/>
</dbReference>
<evidence type="ECO:0000256" key="3">
    <source>
        <dbReference type="ARBA" id="ARBA00013222"/>
    </source>
</evidence>
<sequence>MTTYTNKGPKPDQGRFLDFDHVTFWVGNAKQAASHYCVRLGFEPLAYKGLETGSREVVGYAVKQNKVIFAFMSQLQPNNPKEMGEHLAKHGDGVKDVAFSVEDVDAIFKRAVERGAIAIREPFSESDEHGTVRKAIIQTYGDTIHTLIDRSQYKGDFLPGFRKPLLLDSLLPKLPVPELLRIDHVVANLPDHEMMPTVEWYEKTLSFHRFWSIDDSQLNTEFSALRSVVVTNYDENIKLPINEPAPGKRKSQIQEYVDFYDGSGVQHIAMLTTNIIDTISRLRERGQHFLQVPDSYYDNLRERLKKSPVQIEEDLSQLQKLKILVDFDDKGYLLQIFTGMMQDRPTLFLEVIQRHNHQGFGAGNFKALFEAIELEQEKRGNL</sequence>
<comment type="pathway">
    <text evidence="1">Amino-acid degradation; L-phenylalanine degradation; acetoacetate and fumarate from L-phenylalanine: step 3/6.</text>
</comment>
<dbReference type="PROSITE" id="PS51819">
    <property type="entry name" value="VOC"/>
    <property type="match status" value="2"/>
</dbReference>
<evidence type="ECO:0000256" key="10">
    <source>
        <dbReference type="PIRSR" id="PIRSR009283-1"/>
    </source>
</evidence>
<keyword evidence="5" id="KW-0677">Repeat</keyword>
<feature type="binding site" evidence="10">
    <location>
        <position position="267"/>
    </location>
    <ligand>
        <name>Fe cation</name>
        <dbReference type="ChEBI" id="CHEBI:24875"/>
    </ligand>
</feature>
<comment type="similarity">
    <text evidence="2 9">Belongs to the 4HPPD family.</text>
</comment>
<evidence type="ECO:0000256" key="6">
    <source>
        <dbReference type="ARBA" id="ARBA00022878"/>
    </source>
</evidence>
<keyword evidence="4 10" id="KW-0479">Metal-binding</keyword>
<feature type="binding site" evidence="10">
    <location>
        <position position="350"/>
    </location>
    <ligand>
        <name>Fe cation</name>
        <dbReference type="ChEBI" id="CHEBI:24875"/>
    </ligand>
</feature>
<keyword evidence="13" id="KW-1185">Reference proteome</keyword>
<name>A0AAD9NDW0_9ANNE</name>
<keyword evidence="6" id="KW-0828">Tyrosine catabolism</keyword>
<comment type="cofactor">
    <cofactor evidence="10">
        <name>Fe cation</name>
        <dbReference type="ChEBI" id="CHEBI:24875"/>
    </cofactor>
    <text evidence="10">Binds 1 Fe cation per subunit.</text>
</comment>
<dbReference type="NCBIfam" id="TIGR01263">
    <property type="entry name" value="4HPPD"/>
    <property type="match status" value="1"/>
</dbReference>
<feature type="domain" description="VOC" evidence="11">
    <location>
        <begin position="18"/>
        <end position="150"/>
    </location>
</feature>
<accession>A0AAD9NDW0</accession>
<keyword evidence="8" id="KW-0585">Phenylalanine catabolism</keyword>
<dbReference type="InterPro" id="IPR041736">
    <property type="entry name" value="4OHPhenylPyrv_dOase_N"/>
</dbReference>
<evidence type="ECO:0000256" key="8">
    <source>
        <dbReference type="ARBA" id="ARBA00023232"/>
    </source>
</evidence>
<dbReference type="PANTHER" id="PTHR11959">
    <property type="entry name" value="4-HYDROXYPHENYLPYRUVATE DIOXYGENASE"/>
    <property type="match status" value="1"/>
</dbReference>
<evidence type="ECO:0000256" key="4">
    <source>
        <dbReference type="ARBA" id="ARBA00022723"/>
    </source>
</evidence>
<dbReference type="CDD" id="cd08342">
    <property type="entry name" value="HPPD_N_like"/>
    <property type="match status" value="1"/>
</dbReference>
<comment type="caution">
    <text evidence="12">The sequence shown here is derived from an EMBL/GenBank/DDBJ whole genome shotgun (WGS) entry which is preliminary data.</text>
</comment>
<dbReference type="InterPro" id="IPR004360">
    <property type="entry name" value="Glyas_Fos-R_dOase_dom"/>
</dbReference>
<feature type="domain" description="VOC" evidence="11">
    <location>
        <begin position="181"/>
        <end position="339"/>
    </location>
</feature>
<reference evidence="12" key="1">
    <citation type="journal article" date="2023" name="Mol. Biol. Evol.">
        <title>Third-Generation Sequencing Reveals the Adaptive Role of the Epigenome in Three Deep-Sea Polychaetes.</title>
        <authorList>
            <person name="Perez M."/>
            <person name="Aroh O."/>
            <person name="Sun Y."/>
            <person name="Lan Y."/>
            <person name="Juniper S.K."/>
            <person name="Young C.R."/>
            <person name="Angers B."/>
            <person name="Qian P.Y."/>
        </authorList>
    </citation>
    <scope>NUCLEOTIDE SEQUENCE</scope>
    <source>
        <strain evidence="12">P08H-3</strain>
    </source>
</reference>
<dbReference type="GO" id="GO:0046872">
    <property type="term" value="F:metal ion binding"/>
    <property type="evidence" value="ECO:0007669"/>
    <property type="project" value="UniProtKB-KW"/>
</dbReference>
<evidence type="ECO:0000256" key="9">
    <source>
        <dbReference type="PIRNR" id="PIRNR009283"/>
    </source>
</evidence>
<dbReference type="Pfam" id="PF13669">
    <property type="entry name" value="Glyoxalase_4"/>
    <property type="match status" value="1"/>
</dbReference>
<keyword evidence="7 10" id="KW-0408">Iron</keyword>
<evidence type="ECO:0000256" key="5">
    <source>
        <dbReference type="ARBA" id="ARBA00022737"/>
    </source>
</evidence>
<dbReference type="FunFam" id="3.10.180.10:FF:000001">
    <property type="entry name" value="4-hydroxyphenylpyruvate dioxygenase"/>
    <property type="match status" value="1"/>
</dbReference>
<dbReference type="Proteomes" id="UP001208570">
    <property type="component" value="Unassembled WGS sequence"/>
</dbReference>
<dbReference type="Pfam" id="PF00903">
    <property type="entry name" value="Glyoxalase"/>
    <property type="match status" value="1"/>
</dbReference>
<dbReference type="SUPFAM" id="SSF54593">
    <property type="entry name" value="Glyoxalase/Bleomycin resistance protein/Dihydroxybiphenyl dioxygenase"/>
    <property type="match status" value="1"/>
</dbReference>
<dbReference type="GO" id="GO:0005789">
    <property type="term" value="C:endoplasmic reticulum membrane"/>
    <property type="evidence" value="ECO:0007669"/>
    <property type="project" value="TreeGrafter"/>
</dbReference>
<dbReference type="EMBL" id="JAODUP010000039">
    <property type="protein sequence ID" value="KAK2166405.1"/>
    <property type="molecule type" value="Genomic_DNA"/>
</dbReference>
<feature type="binding site" evidence="10">
    <location>
        <position position="184"/>
    </location>
    <ligand>
        <name>Fe cation</name>
        <dbReference type="ChEBI" id="CHEBI:24875"/>
    </ligand>
</feature>
<evidence type="ECO:0000259" key="11">
    <source>
        <dbReference type="PROSITE" id="PS51819"/>
    </source>
</evidence>
<dbReference type="InterPro" id="IPR037523">
    <property type="entry name" value="VOC_core"/>
</dbReference>
<evidence type="ECO:0000256" key="1">
    <source>
        <dbReference type="ARBA" id="ARBA00005162"/>
    </source>
</evidence>
<dbReference type="PANTHER" id="PTHR11959:SF1">
    <property type="entry name" value="4-HYDROXYPHENYLPYRUVATE DIOXYGENASE"/>
    <property type="match status" value="1"/>
</dbReference>
<dbReference type="GO" id="GO:0006559">
    <property type="term" value="P:L-phenylalanine catabolic process"/>
    <property type="evidence" value="ECO:0007669"/>
    <property type="project" value="UniProtKB-KW"/>
</dbReference>
<dbReference type="GO" id="GO:0006572">
    <property type="term" value="P:L-tyrosine catabolic process"/>
    <property type="evidence" value="ECO:0007669"/>
    <property type="project" value="UniProtKB-KW"/>
</dbReference>
<dbReference type="InterPro" id="IPR005956">
    <property type="entry name" value="4OHPhenylPyrv_dOase"/>
</dbReference>
<organism evidence="12 13">
    <name type="scientific">Paralvinella palmiformis</name>
    <dbReference type="NCBI Taxonomy" id="53620"/>
    <lineage>
        <taxon>Eukaryota</taxon>
        <taxon>Metazoa</taxon>
        <taxon>Spiralia</taxon>
        <taxon>Lophotrochozoa</taxon>
        <taxon>Annelida</taxon>
        <taxon>Polychaeta</taxon>
        <taxon>Sedentaria</taxon>
        <taxon>Canalipalpata</taxon>
        <taxon>Terebellida</taxon>
        <taxon>Terebelliformia</taxon>
        <taxon>Alvinellidae</taxon>
        <taxon>Paralvinella</taxon>
    </lineage>
</organism>
<dbReference type="CDD" id="cd07250">
    <property type="entry name" value="HPPD_C_like"/>
    <property type="match status" value="1"/>
</dbReference>
<dbReference type="Gene3D" id="3.10.180.10">
    <property type="entry name" value="2,3-Dihydroxybiphenyl 1,2-Dioxygenase, domain 1"/>
    <property type="match status" value="2"/>
</dbReference>
<dbReference type="InterPro" id="IPR041735">
    <property type="entry name" value="4OHPhenylPyrv_dOase_C"/>
</dbReference>
<proteinExistence type="inferred from homology"/>
<evidence type="ECO:0000313" key="12">
    <source>
        <dbReference type="EMBL" id="KAK2166405.1"/>
    </source>
</evidence>
<dbReference type="GO" id="GO:0000139">
    <property type="term" value="C:Golgi membrane"/>
    <property type="evidence" value="ECO:0007669"/>
    <property type="project" value="TreeGrafter"/>
</dbReference>
<dbReference type="AlphaFoldDB" id="A0AAD9NDW0"/>